<evidence type="ECO:0000313" key="2">
    <source>
        <dbReference type="EMBL" id="PCI82148.1"/>
    </source>
</evidence>
<gene>
    <name evidence="2" type="ORF">COB20_00640</name>
</gene>
<feature type="chain" id="PRO_5012133307" evidence="1">
    <location>
        <begin position="28"/>
        <end position="223"/>
    </location>
</feature>
<comment type="caution">
    <text evidence="2">The sequence shown here is derived from an EMBL/GenBank/DDBJ whole genome shotgun (WGS) entry which is preliminary data.</text>
</comment>
<dbReference type="EMBL" id="NVUL01000002">
    <property type="protein sequence ID" value="PCI82148.1"/>
    <property type="molecule type" value="Genomic_DNA"/>
</dbReference>
<evidence type="ECO:0000256" key="1">
    <source>
        <dbReference type="SAM" id="SignalP"/>
    </source>
</evidence>
<reference evidence="3" key="1">
    <citation type="submission" date="2017-08" db="EMBL/GenBank/DDBJ databases">
        <title>A dynamic microbial community with high functional redundancy inhabits the cold, oxic subseafloor aquifer.</title>
        <authorList>
            <person name="Tully B.J."/>
            <person name="Wheat C.G."/>
            <person name="Glazer B.T."/>
            <person name="Huber J.A."/>
        </authorList>
    </citation>
    <scope>NUCLEOTIDE SEQUENCE [LARGE SCALE GENOMIC DNA]</scope>
</reference>
<evidence type="ECO:0000313" key="3">
    <source>
        <dbReference type="Proteomes" id="UP000218767"/>
    </source>
</evidence>
<protein>
    <submittedName>
        <fullName evidence="2">Uncharacterized protein</fullName>
    </submittedName>
</protein>
<sequence>MLNRDKLFSCYRLSALPAVFVAGTCLAQSDLSSIASDSELLNFDTDRAKQEYRNPKPRELTVLTETLSAEQIDRAVLNRLMQEINSSPANTKARIGINDSQLQELFITISNARGFINGSELANVRALCAAWDESTASGEARIVEAIAAYKTREQLTQTFIAKYYSVVLFDIEAFLDEKSLPLFRAYMSDRRRRLANAGMTSGGSPVQNISAGTDTIDFHCRTN</sequence>
<organism evidence="2 3">
    <name type="scientific">SAR86 cluster bacterium</name>
    <dbReference type="NCBI Taxonomy" id="2030880"/>
    <lineage>
        <taxon>Bacteria</taxon>
        <taxon>Pseudomonadati</taxon>
        <taxon>Pseudomonadota</taxon>
        <taxon>Gammaproteobacteria</taxon>
        <taxon>SAR86 cluster</taxon>
    </lineage>
</organism>
<feature type="signal peptide" evidence="1">
    <location>
        <begin position="1"/>
        <end position="27"/>
    </location>
</feature>
<dbReference type="Proteomes" id="UP000218767">
    <property type="component" value="Unassembled WGS sequence"/>
</dbReference>
<keyword evidence="1" id="KW-0732">Signal</keyword>
<proteinExistence type="predicted"/>
<accession>A0A2A4XHM6</accession>
<name>A0A2A4XHM6_9GAMM</name>
<dbReference type="AlphaFoldDB" id="A0A2A4XHM6"/>